<proteinExistence type="predicted"/>
<evidence type="ECO:0000256" key="2">
    <source>
        <dbReference type="SAM" id="MobiDB-lite"/>
    </source>
</evidence>
<gene>
    <name evidence="4" type="primary">Acey_s0284.g1337</name>
    <name evidence="4" type="ORF">Y032_0284g1337</name>
</gene>
<dbReference type="Proteomes" id="UP000024635">
    <property type="component" value="Unassembled WGS sequence"/>
</dbReference>
<feature type="transmembrane region" description="Helical" evidence="3">
    <location>
        <begin position="258"/>
        <end position="280"/>
    </location>
</feature>
<feature type="coiled-coil region" evidence="1">
    <location>
        <begin position="428"/>
        <end position="455"/>
    </location>
</feature>
<protein>
    <submittedName>
        <fullName evidence="4">Uncharacterized protein</fullName>
    </submittedName>
</protein>
<dbReference type="AlphaFoldDB" id="A0A016S7D1"/>
<feature type="compositionally biased region" description="Polar residues" evidence="2">
    <location>
        <begin position="51"/>
        <end position="60"/>
    </location>
</feature>
<accession>A0A016S7D1</accession>
<feature type="region of interest" description="Disordered" evidence="2">
    <location>
        <begin position="1"/>
        <end position="154"/>
    </location>
</feature>
<comment type="caution">
    <text evidence="4">The sequence shown here is derived from an EMBL/GenBank/DDBJ whole genome shotgun (WGS) entry which is preliminary data.</text>
</comment>
<feature type="transmembrane region" description="Helical" evidence="3">
    <location>
        <begin position="319"/>
        <end position="346"/>
    </location>
</feature>
<feature type="compositionally biased region" description="Basic and acidic residues" evidence="2">
    <location>
        <begin position="25"/>
        <end position="40"/>
    </location>
</feature>
<dbReference type="EMBL" id="JARK01001620">
    <property type="protein sequence ID" value="EYB86159.1"/>
    <property type="molecule type" value="Genomic_DNA"/>
</dbReference>
<name>A0A016S7D1_9BILA</name>
<keyword evidence="1" id="KW-0175">Coiled coil</keyword>
<keyword evidence="3" id="KW-0812">Transmembrane</keyword>
<reference evidence="5" key="1">
    <citation type="journal article" date="2015" name="Nat. Genet.">
        <title>The genome and transcriptome of the zoonotic hookworm Ancylostoma ceylanicum identify infection-specific gene families.</title>
        <authorList>
            <person name="Schwarz E.M."/>
            <person name="Hu Y."/>
            <person name="Antoshechkin I."/>
            <person name="Miller M.M."/>
            <person name="Sternberg P.W."/>
            <person name="Aroian R.V."/>
        </authorList>
    </citation>
    <scope>NUCLEOTIDE SEQUENCE</scope>
    <source>
        <strain evidence="5">HY135</strain>
    </source>
</reference>
<keyword evidence="3" id="KW-0472">Membrane</keyword>
<keyword evidence="5" id="KW-1185">Reference proteome</keyword>
<feature type="compositionally biased region" description="Polar residues" evidence="2">
    <location>
        <begin position="67"/>
        <end position="76"/>
    </location>
</feature>
<dbReference type="OrthoDB" id="5788007at2759"/>
<evidence type="ECO:0000256" key="1">
    <source>
        <dbReference type="SAM" id="Coils"/>
    </source>
</evidence>
<evidence type="ECO:0000313" key="5">
    <source>
        <dbReference type="Proteomes" id="UP000024635"/>
    </source>
</evidence>
<organism evidence="4 5">
    <name type="scientific">Ancylostoma ceylanicum</name>
    <dbReference type="NCBI Taxonomy" id="53326"/>
    <lineage>
        <taxon>Eukaryota</taxon>
        <taxon>Metazoa</taxon>
        <taxon>Ecdysozoa</taxon>
        <taxon>Nematoda</taxon>
        <taxon>Chromadorea</taxon>
        <taxon>Rhabditida</taxon>
        <taxon>Rhabditina</taxon>
        <taxon>Rhabditomorpha</taxon>
        <taxon>Strongyloidea</taxon>
        <taxon>Ancylostomatidae</taxon>
        <taxon>Ancylostomatinae</taxon>
        <taxon>Ancylostoma</taxon>
    </lineage>
</organism>
<sequence length="544" mass="59918">MGEADGGQWPAGKGEGASKQFQPKKYKDGGQEWRRERKEGTAQPIYGYTPFKTNSLSRATTPLAPISEQSSQSGTLRHSAKSNPFVYPNQPPVRNGFALHDPPQSHSTPKAAHHSQIRPESATPMSREQKLTWGRLPPSAGYRSASAMAQHMRPASRQSDAGIAQCIGSRYQSYCTLPRPEEVDPETLSEMHSNLHAFYGPVAPKVVSRPPSVATLVPGLAPGMASDFIRPPSAFPAPGVMSAPPPTKQKEIVSWNTLSLICSMQVLCSLAIFGLGVGRMIQGAKWAIGVELAYALVVMIAGLSGIYSVRQRSYTAAAFAFGLTAFSTIFAIPPFILGLFPAVPWAFAEATPSVWMNQNEPLELDFGLSLIILIQRIGMAGIIDVENMVDHRQVQEVAPLVVKDSEEVRLRRSLEIAEIVMYDRGHEISALHTRLQELRRRAEHLEERAKNEKLRGKEEHEMFVEKLRDARSAVSAEQMLTEKFKQENVLLAKDLGRLRSSIPQSQVEALEKDPTSTEEVILSHLSAGDVRETEIVMKRKARSG</sequence>
<feature type="transmembrane region" description="Helical" evidence="3">
    <location>
        <begin position="286"/>
        <end position="307"/>
    </location>
</feature>
<keyword evidence="3" id="KW-1133">Transmembrane helix</keyword>
<evidence type="ECO:0000313" key="4">
    <source>
        <dbReference type="EMBL" id="EYB86159.1"/>
    </source>
</evidence>
<evidence type="ECO:0000256" key="3">
    <source>
        <dbReference type="SAM" id="Phobius"/>
    </source>
</evidence>